<keyword evidence="5" id="KW-0408">Iron</keyword>
<keyword evidence="9" id="KW-1185">Reference proteome</keyword>
<proteinExistence type="predicted"/>
<dbReference type="InterPro" id="IPR013785">
    <property type="entry name" value="Aldolase_TIM"/>
</dbReference>
<name>A0A6A7K7D7_9FIRM</name>
<comment type="cofactor">
    <cofactor evidence="1">
        <name>[4Fe-4S] cluster</name>
        <dbReference type="ChEBI" id="CHEBI:49883"/>
    </cofactor>
</comment>
<dbReference type="SMART" id="SM00729">
    <property type="entry name" value="Elp3"/>
    <property type="match status" value="1"/>
</dbReference>
<dbReference type="SFLD" id="SFLDG01067">
    <property type="entry name" value="SPASM/twitch_domain_containing"/>
    <property type="match status" value="1"/>
</dbReference>
<dbReference type="InterPro" id="IPR006638">
    <property type="entry name" value="Elp3/MiaA/NifB-like_rSAM"/>
</dbReference>
<dbReference type="PIRSF" id="PIRSF037420">
    <property type="entry name" value="PQQ_syn_pqqE"/>
    <property type="match status" value="1"/>
</dbReference>
<dbReference type="PANTHER" id="PTHR11228">
    <property type="entry name" value="RADICAL SAM DOMAIN PROTEIN"/>
    <property type="match status" value="1"/>
</dbReference>
<dbReference type="Proteomes" id="UP000440004">
    <property type="component" value="Unassembled WGS sequence"/>
</dbReference>
<dbReference type="Pfam" id="PF13186">
    <property type="entry name" value="SPASM"/>
    <property type="match status" value="1"/>
</dbReference>
<dbReference type="InterPro" id="IPR007197">
    <property type="entry name" value="rSAM"/>
</dbReference>
<reference evidence="8 9" key="1">
    <citation type="submission" date="2019-10" db="EMBL/GenBank/DDBJ databases">
        <title>Alkalibaculum tamaniensis sp.nov., a new alkaliphilic acetogen, isolated on methoxylated aromatics from a mud volcano.</title>
        <authorList>
            <person name="Khomyakova M.A."/>
            <person name="Merkel A.Y."/>
            <person name="Bonch-Osmolovskaya E.A."/>
            <person name="Slobodkin A.I."/>
        </authorList>
    </citation>
    <scope>NUCLEOTIDE SEQUENCE [LARGE SCALE GENOMIC DNA]</scope>
    <source>
        <strain evidence="8 9">M08DMB</strain>
    </source>
</reference>
<organism evidence="8 9">
    <name type="scientific">Alkalibaculum sporogenes</name>
    <dbReference type="NCBI Taxonomy" id="2655001"/>
    <lineage>
        <taxon>Bacteria</taxon>
        <taxon>Bacillati</taxon>
        <taxon>Bacillota</taxon>
        <taxon>Clostridia</taxon>
        <taxon>Eubacteriales</taxon>
        <taxon>Eubacteriaceae</taxon>
        <taxon>Alkalibaculum</taxon>
    </lineage>
</organism>
<dbReference type="GO" id="GO:0003824">
    <property type="term" value="F:catalytic activity"/>
    <property type="evidence" value="ECO:0007669"/>
    <property type="project" value="InterPro"/>
</dbReference>
<evidence type="ECO:0000256" key="4">
    <source>
        <dbReference type="ARBA" id="ARBA00022723"/>
    </source>
</evidence>
<gene>
    <name evidence="8" type="ORF">GC105_04755</name>
</gene>
<sequence length="332" mass="37668">MLVSWNTTKRCNLYCKHCFRDSSINENTDSELSTEEGKKLIIEIKKSGFRLLVLSGGEPLLRDDIFDFISKAKEEGIIPAMGTNGTLLSREIAVELKSTGLRGIAISLDSMDRNYHDDFRGCMGAFEKAQEGIENALGSGLRVQINLTLTEDNQDEFEKIINYYEKKGVHAVYPFFLVPTGRAISMEADGLKERAYFSMIRRILDLQSKTSMELKPTCAPQFMPISKEMGLEQRFTRGCLAGTGYCCILPDGKVHICPYLPVEVGDTRETLFSEIWSKSKIFNQLRNYKNYEGDCGKCEHISICGGCRARAYYYNGNYLAQEPWCYRREKNG</sequence>
<dbReference type="PROSITE" id="PS51918">
    <property type="entry name" value="RADICAL_SAM"/>
    <property type="match status" value="1"/>
</dbReference>
<dbReference type="CDD" id="cd01335">
    <property type="entry name" value="Radical_SAM"/>
    <property type="match status" value="1"/>
</dbReference>
<comment type="caution">
    <text evidence="8">The sequence shown here is derived from an EMBL/GenBank/DDBJ whole genome shotgun (WGS) entry which is preliminary data.</text>
</comment>
<dbReference type="NCBIfam" id="TIGR04085">
    <property type="entry name" value="rSAM_more_4Fe4S"/>
    <property type="match status" value="1"/>
</dbReference>
<evidence type="ECO:0000256" key="6">
    <source>
        <dbReference type="ARBA" id="ARBA00023014"/>
    </source>
</evidence>
<evidence type="ECO:0000256" key="5">
    <source>
        <dbReference type="ARBA" id="ARBA00023004"/>
    </source>
</evidence>
<keyword evidence="3" id="KW-0949">S-adenosyl-L-methionine</keyword>
<evidence type="ECO:0000256" key="1">
    <source>
        <dbReference type="ARBA" id="ARBA00001966"/>
    </source>
</evidence>
<evidence type="ECO:0000313" key="9">
    <source>
        <dbReference type="Proteomes" id="UP000440004"/>
    </source>
</evidence>
<dbReference type="GO" id="GO:0046872">
    <property type="term" value="F:metal ion binding"/>
    <property type="evidence" value="ECO:0007669"/>
    <property type="project" value="UniProtKB-KW"/>
</dbReference>
<dbReference type="EMBL" id="WHNX01000005">
    <property type="protein sequence ID" value="MPW25097.1"/>
    <property type="molecule type" value="Genomic_DNA"/>
</dbReference>
<dbReference type="PANTHER" id="PTHR11228:SF7">
    <property type="entry name" value="PQQA PEPTIDE CYCLASE"/>
    <property type="match status" value="1"/>
</dbReference>
<dbReference type="SUPFAM" id="SSF102114">
    <property type="entry name" value="Radical SAM enzymes"/>
    <property type="match status" value="1"/>
</dbReference>
<dbReference type="CDD" id="cd21123">
    <property type="entry name" value="SPASM_MftC-like"/>
    <property type="match status" value="1"/>
</dbReference>
<dbReference type="InterPro" id="IPR017200">
    <property type="entry name" value="PqqE-like"/>
</dbReference>
<protein>
    <submittedName>
        <fullName evidence="8">Radical SAM protein</fullName>
    </submittedName>
</protein>
<evidence type="ECO:0000256" key="2">
    <source>
        <dbReference type="ARBA" id="ARBA00022485"/>
    </source>
</evidence>
<evidence type="ECO:0000256" key="3">
    <source>
        <dbReference type="ARBA" id="ARBA00022691"/>
    </source>
</evidence>
<dbReference type="SFLD" id="SFLDS00029">
    <property type="entry name" value="Radical_SAM"/>
    <property type="match status" value="1"/>
</dbReference>
<dbReference type="InterPro" id="IPR050377">
    <property type="entry name" value="Radical_SAM_PqqE_MftC-like"/>
</dbReference>
<keyword evidence="4" id="KW-0479">Metal-binding</keyword>
<dbReference type="InterPro" id="IPR058240">
    <property type="entry name" value="rSAM_sf"/>
</dbReference>
<dbReference type="Gene3D" id="3.20.20.70">
    <property type="entry name" value="Aldolase class I"/>
    <property type="match status" value="1"/>
</dbReference>
<keyword evidence="6" id="KW-0411">Iron-sulfur</keyword>
<evidence type="ECO:0000313" key="8">
    <source>
        <dbReference type="EMBL" id="MPW25097.1"/>
    </source>
</evidence>
<dbReference type="AlphaFoldDB" id="A0A6A7K7D7"/>
<dbReference type="RefSeq" id="WP_152802229.1">
    <property type="nucleotide sequence ID" value="NZ_WHNX01000005.1"/>
</dbReference>
<dbReference type="InterPro" id="IPR023885">
    <property type="entry name" value="4Fe4S-binding_SPASM_dom"/>
</dbReference>
<dbReference type="Pfam" id="PF04055">
    <property type="entry name" value="Radical_SAM"/>
    <property type="match status" value="1"/>
</dbReference>
<accession>A0A6A7K7D7</accession>
<dbReference type="GO" id="GO:0051539">
    <property type="term" value="F:4 iron, 4 sulfur cluster binding"/>
    <property type="evidence" value="ECO:0007669"/>
    <property type="project" value="UniProtKB-KW"/>
</dbReference>
<feature type="domain" description="Radical SAM core" evidence="7">
    <location>
        <begin position="1"/>
        <end position="213"/>
    </location>
</feature>
<dbReference type="SFLD" id="SFLDG01386">
    <property type="entry name" value="main_SPASM_domain-containing"/>
    <property type="match status" value="1"/>
</dbReference>
<keyword evidence="2" id="KW-0004">4Fe-4S</keyword>
<evidence type="ECO:0000259" key="7">
    <source>
        <dbReference type="PROSITE" id="PS51918"/>
    </source>
</evidence>